<dbReference type="PANTHER" id="PTHR43053">
    <property type="entry name" value="GLYCOSIDASE FAMILY 31"/>
    <property type="match status" value="1"/>
</dbReference>
<dbReference type="PANTHER" id="PTHR43053:SF3">
    <property type="entry name" value="ALPHA-GALACTOSIDASE C-RELATED"/>
    <property type="match status" value="1"/>
</dbReference>
<evidence type="ECO:0000313" key="4">
    <source>
        <dbReference type="Proteomes" id="UP000279760"/>
    </source>
</evidence>
<dbReference type="CDD" id="cd14791">
    <property type="entry name" value="GH36"/>
    <property type="match status" value="1"/>
</dbReference>
<dbReference type="GO" id="GO:0004557">
    <property type="term" value="F:alpha-galactosidase activity"/>
    <property type="evidence" value="ECO:0007669"/>
    <property type="project" value="InterPro"/>
</dbReference>
<evidence type="ECO:0000256" key="1">
    <source>
        <dbReference type="ARBA" id="ARBA00022801"/>
    </source>
</evidence>
<dbReference type="SUPFAM" id="SSF51445">
    <property type="entry name" value="(Trans)glycosidases"/>
    <property type="match status" value="1"/>
</dbReference>
<dbReference type="InterPro" id="IPR013785">
    <property type="entry name" value="Aldolase_TIM"/>
</dbReference>
<dbReference type="InterPro" id="IPR002252">
    <property type="entry name" value="Glyco_hydro_36"/>
</dbReference>
<dbReference type="Gene3D" id="3.20.20.70">
    <property type="entry name" value="Aldolase class I"/>
    <property type="match status" value="1"/>
</dbReference>
<proteinExistence type="predicted"/>
<organism evidence="3 4">
    <name type="scientific">Vibrio mediterranei</name>
    <dbReference type="NCBI Taxonomy" id="689"/>
    <lineage>
        <taxon>Bacteria</taxon>
        <taxon>Pseudomonadati</taxon>
        <taxon>Pseudomonadota</taxon>
        <taxon>Gammaproteobacteria</taxon>
        <taxon>Vibrionales</taxon>
        <taxon>Vibrionaceae</taxon>
        <taxon>Vibrio</taxon>
    </lineage>
</organism>
<accession>A0A3G4V9N8</accession>
<evidence type="ECO:0000256" key="2">
    <source>
        <dbReference type="ARBA" id="ARBA00023295"/>
    </source>
</evidence>
<dbReference type="InterPro" id="IPR017853">
    <property type="entry name" value="GH"/>
</dbReference>
<dbReference type="InterPro" id="IPR050985">
    <property type="entry name" value="Alpha-glycosidase_related"/>
</dbReference>
<dbReference type="Proteomes" id="UP000279760">
    <property type="component" value="Chromosome 1"/>
</dbReference>
<gene>
    <name evidence="3" type="ORF">ECB94_02920</name>
</gene>
<dbReference type="GO" id="GO:0016052">
    <property type="term" value="P:carbohydrate catabolic process"/>
    <property type="evidence" value="ECO:0007669"/>
    <property type="project" value="InterPro"/>
</dbReference>
<dbReference type="Pfam" id="PF02065">
    <property type="entry name" value="Melibiase"/>
    <property type="match status" value="1"/>
</dbReference>
<evidence type="ECO:0000313" key="3">
    <source>
        <dbReference type="EMBL" id="AYV20312.1"/>
    </source>
</evidence>
<reference evidence="3 4" key="1">
    <citation type="submission" date="2018-11" db="EMBL/GenBank/DDBJ databases">
        <title>Complete Genome Sequence of Vbrio mediterranei 117-T6: a Potential Pathogen Bacteria Isolated from the Conchocelis of Pyropia.</title>
        <authorList>
            <person name="Liu Q."/>
        </authorList>
    </citation>
    <scope>NUCLEOTIDE SEQUENCE [LARGE SCALE GENOMIC DNA]</scope>
    <source>
        <strain evidence="3 4">117-T6</strain>
    </source>
</reference>
<name>A0A3G4V9N8_9VIBR</name>
<dbReference type="EMBL" id="CP033577">
    <property type="protein sequence ID" value="AYV20312.1"/>
    <property type="molecule type" value="Genomic_DNA"/>
</dbReference>
<keyword evidence="1 3" id="KW-0378">Hydrolase</keyword>
<protein>
    <submittedName>
        <fullName evidence="3">Glycosyl hydrolase</fullName>
    </submittedName>
</protein>
<keyword evidence="2" id="KW-0326">Glycosidase</keyword>
<dbReference type="AlphaFoldDB" id="A0A3G4V9N8"/>
<sequence length="588" mass="66892">MVEGSMTEYIPVSQELDALAINPEIKVTKQGKELHFENVSLHFSPLSSRTALVQFENQIESGAYVLGDGFQMLCQTAGKLDGFIDIGRCPDNNSSYRIYPEDAPRRFYNYLVVEQSTGFHLYGFTSCHRFAGYFELQHTGHGVDIVALIDGEESSPQHWENNQLESLTVLHGDSLESVYNEYANLISNHHPTRIGVSGDSPIGWCSWYAYYADVTKQNVLENVEIMADKMFDLEWVLLDDGYQSFMGDWLTPSEKFEGGVKSLINNIREKGKKPAIWMAPFIAQAESEVFKNHPEWFLKHDNGELLKAEDITYGGWRCTPWYILDASHPEVQEHLTRVVKTMREEWGVELFKLDANYWGTLKGQRYQKGVTGVEAYRLGMAAINEGAGDALVLGCNAPMWPSLGLVDAMRVSDDVERDPHRFEQIAKETFYRSWQHQRLWLIDPDCATFTSLPNQGTDRASYEFHRNVLLASGGLLLSGDPLPELTPFAEETLARLVSRQRHSTNASTFTSLSMNHATLKLSEDRRVHCLFHYDDDVTEYTLTAELPCDWFDYWTGEKLNKEPVQIQIIPVNRGLDSRAIVSVMHLTN</sequence>